<keyword evidence="3 5" id="KW-0067">ATP-binding</keyword>
<evidence type="ECO:0000259" key="4">
    <source>
        <dbReference type="PROSITE" id="PS50893"/>
    </source>
</evidence>
<evidence type="ECO:0000256" key="2">
    <source>
        <dbReference type="ARBA" id="ARBA00022741"/>
    </source>
</evidence>
<keyword evidence="6" id="KW-1185">Reference proteome</keyword>
<reference evidence="5" key="1">
    <citation type="submission" date="2021-03" db="EMBL/GenBank/DDBJ databases">
        <title>Legionella lytica PCM 2298.</title>
        <authorList>
            <person name="Koper P."/>
        </authorList>
    </citation>
    <scope>NUCLEOTIDE SEQUENCE</scope>
    <source>
        <strain evidence="5">PCM 2298</strain>
    </source>
</reference>
<dbReference type="PANTHER" id="PTHR42939:SF1">
    <property type="entry name" value="ABC TRANSPORTER ATP-BINDING PROTEIN ALBC-RELATED"/>
    <property type="match status" value="1"/>
</dbReference>
<dbReference type="InterPro" id="IPR027417">
    <property type="entry name" value="P-loop_NTPase"/>
</dbReference>
<sequence>MPYHYVFVYFPRCLVLWVVAWSNIRFWGLILQRSIQLQKINKSFAKKVLFTDLSYTFHQQVYHLTGQNGVGKSTLLRLIVGLDSPDSGTVVLNNNYAIRDHSVNAKRLFYVPDDLPIYPFLTGHEFLSWLATVRTKNTAEINQLLEQFELQAHAYTKISDMSYGTKKKFILSSALIGTPDFIILDEPLNGLDKKSQQVLFSLLAEKAAYCGVLLTTHHDVQLEQLNPIKVELLDRQLV</sequence>
<dbReference type="InterPro" id="IPR003439">
    <property type="entry name" value="ABC_transporter-like_ATP-bd"/>
</dbReference>
<evidence type="ECO:0000313" key="5">
    <source>
        <dbReference type="EMBL" id="USQ14594.1"/>
    </source>
</evidence>
<evidence type="ECO:0000313" key="6">
    <source>
        <dbReference type="Proteomes" id="UP001057474"/>
    </source>
</evidence>
<evidence type="ECO:0000256" key="1">
    <source>
        <dbReference type="ARBA" id="ARBA00022448"/>
    </source>
</evidence>
<proteinExistence type="predicted"/>
<gene>
    <name evidence="5" type="ORF">J2N86_04590</name>
</gene>
<organism evidence="5 6">
    <name type="scientific">Legionella lytica</name>
    <dbReference type="NCBI Taxonomy" id="96232"/>
    <lineage>
        <taxon>Bacteria</taxon>
        <taxon>Pseudomonadati</taxon>
        <taxon>Pseudomonadota</taxon>
        <taxon>Gammaproteobacteria</taxon>
        <taxon>Legionellales</taxon>
        <taxon>Legionellaceae</taxon>
        <taxon>Legionella</taxon>
    </lineage>
</organism>
<dbReference type="SMART" id="SM00382">
    <property type="entry name" value="AAA"/>
    <property type="match status" value="1"/>
</dbReference>
<keyword evidence="1" id="KW-0813">Transport</keyword>
<evidence type="ECO:0000256" key="3">
    <source>
        <dbReference type="ARBA" id="ARBA00022840"/>
    </source>
</evidence>
<dbReference type="EMBL" id="CP071527">
    <property type="protein sequence ID" value="USQ14594.1"/>
    <property type="molecule type" value="Genomic_DNA"/>
</dbReference>
<dbReference type="Proteomes" id="UP001057474">
    <property type="component" value="Chromosome"/>
</dbReference>
<dbReference type="SUPFAM" id="SSF52540">
    <property type="entry name" value="P-loop containing nucleoside triphosphate hydrolases"/>
    <property type="match status" value="1"/>
</dbReference>
<dbReference type="InterPro" id="IPR003593">
    <property type="entry name" value="AAA+_ATPase"/>
</dbReference>
<dbReference type="CDD" id="cd03230">
    <property type="entry name" value="ABC_DR_subfamily_A"/>
    <property type="match status" value="1"/>
</dbReference>
<feature type="domain" description="ABC transporter" evidence="4">
    <location>
        <begin position="35"/>
        <end position="237"/>
    </location>
</feature>
<dbReference type="PROSITE" id="PS50893">
    <property type="entry name" value="ABC_TRANSPORTER_2"/>
    <property type="match status" value="1"/>
</dbReference>
<dbReference type="Pfam" id="PF00005">
    <property type="entry name" value="ABC_tran"/>
    <property type="match status" value="1"/>
</dbReference>
<protein>
    <submittedName>
        <fullName evidence="5">ABC transporter ATP-binding protein</fullName>
    </submittedName>
</protein>
<dbReference type="GO" id="GO:0005524">
    <property type="term" value="F:ATP binding"/>
    <property type="evidence" value="ECO:0007669"/>
    <property type="project" value="UniProtKB-KW"/>
</dbReference>
<keyword evidence="2" id="KW-0547">Nucleotide-binding</keyword>
<dbReference type="Gene3D" id="3.40.50.300">
    <property type="entry name" value="P-loop containing nucleotide triphosphate hydrolases"/>
    <property type="match status" value="1"/>
</dbReference>
<accession>A0ABY4YC01</accession>
<dbReference type="PANTHER" id="PTHR42939">
    <property type="entry name" value="ABC TRANSPORTER ATP-BINDING PROTEIN ALBC-RELATED"/>
    <property type="match status" value="1"/>
</dbReference>
<dbReference type="InterPro" id="IPR051782">
    <property type="entry name" value="ABC_Transporter_VariousFunc"/>
</dbReference>
<name>A0ABY4YC01_9GAMM</name>